<organism evidence="7 8">
    <name type="scientific">Lottia gigantea</name>
    <name type="common">Giant owl limpet</name>
    <dbReference type="NCBI Taxonomy" id="225164"/>
    <lineage>
        <taxon>Eukaryota</taxon>
        <taxon>Metazoa</taxon>
        <taxon>Spiralia</taxon>
        <taxon>Lophotrochozoa</taxon>
        <taxon>Mollusca</taxon>
        <taxon>Gastropoda</taxon>
        <taxon>Patellogastropoda</taxon>
        <taxon>Lottioidea</taxon>
        <taxon>Lottiidae</taxon>
        <taxon>Lottia</taxon>
    </lineage>
</organism>
<dbReference type="RefSeq" id="XP_009046259.1">
    <property type="nucleotide sequence ID" value="XM_009048011.1"/>
</dbReference>
<feature type="transmembrane region" description="Helical" evidence="5">
    <location>
        <begin position="225"/>
        <end position="246"/>
    </location>
</feature>
<evidence type="ECO:0000259" key="6">
    <source>
        <dbReference type="PROSITE" id="PS50261"/>
    </source>
</evidence>
<feature type="non-terminal residue" evidence="7">
    <location>
        <position position="1"/>
    </location>
</feature>
<feature type="transmembrane region" description="Helical" evidence="5">
    <location>
        <begin position="114"/>
        <end position="133"/>
    </location>
</feature>
<protein>
    <recommendedName>
        <fullName evidence="6">G-protein coupled receptors family 2 profile 2 domain-containing protein</fullName>
    </recommendedName>
</protein>
<evidence type="ECO:0000256" key="5">
    <source>
        <dbReference type="SAM" id="Phobius"/>
    </source>
</evidence>
<comment type="subcellular location">
    <subcellularLocation>
        <location evidence="1">Membrane</location>
        <topology evidence="1">Multi-pass membrane protein</topology>
    </subcellularLocation>
</comment>
<dbReference type="OMA" id="CAFRESR"/>
<feature type="transmembrane region" description="Helical" evidence="5">
    <location>
        <begin position="153"/>
        <end position="178"/>
    </location>
</feature>
<reference evidence="7 8" key="1">
    <citation type="journal article" date="2013" name="Nature">
        <title>Insights into bilaterian evolution from three spiralian genomes.</title>
        <authorList>
            <person name="Simakov O."/>
            <person name="Marletaz F."/>
            <person name="Cho S.J."/>
            <person name="Edsinger-Gonzales E."/>
            <person name="Havlak P."/>
            <person name="Hellsten U."/>
            <person name="Kuo D.H."/>
            <person name="Larsson T."/>
            <person name="Lv J."/>
            <person name="Arendt D."/>
            <person name="Savage R."/>
            <person name="Osoegawa K."/>
            <person name="de Jong P."/>
            <person name="Grimwood J."/>
            <person name="Chapman J.A."/>
            <person name="Shapiro H."/>
            <person name="Aerts A."/>
            <person name="Otillar R.P."/>
            <person name="Terry A.Y."/>
            <person name="Boore J.L."/>
            <person name="Grigoriev I.V."/>
            <person name="Lindberg D.R."/>
            <person name="Seaver E.C."/>
            <person name="Weisblat D.A."/>
            <person name="Putnam N.H."/>
            <person name="Rokhsar D.S."/>
        </authorList>
    </citation>
    <scope>NUCLEOTIDE SEQUENCE [LARGE SCALE GENOMIC DNA]</scope>
</reference>
<dbReference type="Gene3D" id="1.20.1070.10">
    <property type="entry name" value="Rhodopsin 7-helix transmembrane proteins"/>
    <property type="match status" value="1"/>
</dbReference>
<dbReference type="STRING" id="225164.V4AFH8"/>
<dbReference type="PANTHER" id="PTHR45902">
    <property type="entry name" value="LATROPHILIN RECEPTOR-LIKE PROTEIN A"/>
    <property type="match status" value="1"/>
</dbReference>
<dbReference type="Pfam" id="PF00002">
    <property type="entry name" value="7tm_2"/>
    <property type="match status" value="1"/>
</dbReference>
<dbReference type="InterPro" id="IPR053231">
    <property type="entry name" value="GPCR_LN-TM7"/>
</dbReference>
<feature type="non-terminal residue" evidence="7">
    <location>
        <position position="250"/>
    </location>
</feature>
<evidence type="ECO:0000256" key="4">
    <source>
        <dbReference type="ARBA" id="ARBA00023136"/>
    </source>
</evidence>
<dbReference type="GeneID" id="20252118"/>
<keyword evidence="4 5" id="KW-0472">Membrane</keyword>
<dbReference type="PANTHER" id="PTHR45902:SF1">
    <property type="entry name" value="LATROPHILIN RECEPTOR-LIKE PROTEIN A"/>
    <property type="match status" value="1"/>
</dbReference>
<accession>V4AFH8</accession>
<dbReference type="PRINTS" id="PR00249">
    <property type="entry name" value="GPCRSECRETIN"/>
</dbReference>
<gene>
    <name evidence="7" type="ORF">LOTGIDRAFT_74152</name>
</gene>
<evidence type="ECO:0000313" key="7">
    <source>
        <dbReference type="EMBL" id="ESP02789.1"/>
    </source>
</evidence>
<dbReference type="CTD" id="20252118"/>
<evidence type="ECO:0000256" key="3">
    <source>
        <dbReference type="ARBA" id="ARBA00022989"/>
    </source>
</evidence>
<dbReference type="Proteomes" id="UP000030746">
    <property type="component" value="Unassembled WGS sequence"/>
</dbReference>
<dbReference type="GO" id="GO:0016020">
    <property type="term" value="C:membrane"/>
    <property type="evidence" value="ECO:0007669"/>
    <property type="project" value="UniProtKB-SubCell"/>
</dbReference>
<feature type="transmembrane region" description="Helical" evidence="5">
    <location>
        <begin position="6"/>
        <end position="26"/>
    </location>
</feature>
<keyword evidence="8" id="KW-1185">Reference proteome</keyword>
<dbReference type="CDD" id="cd15039">
    <property type="entry name" value="7tmB3_Methuselah-like"/>
    <property type="match status" value="1"/>
</dbReference>
<dbReference type="AlphaFoldDB" id="V4AFH8"/>
<feature type="transmembrane region" description="Helical" evidence="5">
    <location>
        <begin position="70"/>
        <end position="93"/>
    </location>
</feature>
<dbReference type="InterPro" id="IPR000832">
    <property type="entry name" value="GPCR_2_secretin-like"/>
</dbReference>
<dbReference type="InterPro" id="IPR017981">
    <property type="entry name" value="GPCR_2-like_7TM"/>
</dbReference>
<sequence length="250" mass="28043">ESIVSMVCTSLSLLCLFISFVVYCAFRPLRSLPGKNNMNLIVSLFLAQLLYLVGAGRTEIVGVCEAMAIFIHYFWLAAFCAMNVCSFHMFRVFTSMRCRDDESDMRRRFLQYSIYIYGMPAVLVTITLVTYIVSTDGSDIGYGGAICFLASDIAIALAFGIPVAITIVSNSLFFIITLRSIRNRPKIEKSKQDEQHATVYIKLSTLTGITWTLGFLAIITGNQVLSYLFILINASQGIFLFISFVWNERV</sequence>
<proteinExistence type="predicted"/>
<dbReference type="HOGENOM" id="CLU_002753_3_0_1"/>
<evidence type="ECO:0000313" key="8">
    <source>
        <dbReference type="Proteomes" id="UP000030746"/>
    </source>
</evidence>
<evidence type="ECO:0000256" key="1">
    <source>
        <dbReference type="ARBA" id="ARBA00004141"/>
    </source>
</evidence>
<feature type="domain" description="G-protein coupled receptors family 2 profile 2" evidence="6">
    <location>
        <begin position="1"/>
        <end position="248"/>
    </location>
</feature>
<dbReference type="GO" id="GO:0007166">
    <property type="term" value="P:cell surface receptor signaling pathway"/>
    <property type="evidence" value="ECO:0007669"/>
    <property type="project" value="InterPro"/>
</dbReference>
<dbReference type="PROSITE" id="PS50261">
    <property type="entry name" value="G_PROTEIN_RECEP_F2_4"/>
    <property type="match status" value="1"/>
</dbReference>
<evidence type="ECO:0000256" key="2">
    <source>
        <dbReference type="ARBA" id="ARBA00022692"/>
    </source>
</evidence>
<feature type="transmembrane region" description="Helical" evidence="5">
    <location>
        <begin position="38"/>
        <end position="58"/>
    </location>
</feature>
<name>V4AFH8_LOTGI</name>
<keyword evidence="3 5" id="KW-1133">Transmembrane helix</keyword>
<dbReference type="EMBL" id="KB200129">
    <property type="protein sequence ID" value="ESP02789.1"/>
    <property type="molecule type" value="Genomic_DNA"/>
</dbReference>
<keyword evidence="2 5" id="KW-0812">Transmembrane</keyword>
<feature type="transmembrane region" description="Helical" evidence="5">
    <location>
        <begin position="199"/>
        <end position="219"/>
    </location>
</feature>
<dbReference type="GO" id="GO:0004930">
    <property type="term" value="F:G protein-coupled receptor activity"/>
    <property type="evidence" value="ECO:0007669"/>
    <property type="project" value="InterPro"/>
</dbReference>
<dbReference type="OrthoDB" id="6153483at2759"/>
<dbReference type="KEGG" id="lgi:LOTGIDRAFT_74152"/>